<dbReference type="InterPro" id="IPR009003">
    <property type="entry name" value="Peptidase_S1_PA"/>
</dbReference>
<dbReference type="InterPro" id="IPR051201">
    <property type="entry name" value="Chloro_Bact_Ser_Proteases"/>
</dbReference>
<keyword evidence="4" id="KW-1133">Transmembrane helix</keyword>
<accession>M2PKK0</accession>
<evidence type="ECO:0000256" key="4">
    <source>
        <dbReference type="SAM" id="Phobius"/>
    </source>
</evidence>
<dbReference type="Pfam" id="PF13365">
    <property type="entry name" value="Trypsin_2"/>
    <property type="match status" value="1"/>
</dbReference>
<gene>
    <name evidence="5" type="ORF">HMPREF9943_01492</name>
</gene>
<sequence>MDNNQFYGKMKRKHYFLKRMIIVFLIMVLAAFSGAMGAYYLLSQTKGTSVATTTVSGASAISSKQSVSVASKITKSVVAIRTEAMTTNNYWYGSQVSSGAGSGVIMSSDGYIITCAHVVNGASSIKVTTSDKKIYSAKLVASYTKGDIAVLKIEATNLKPAVFADSNNLSQGEKTYAVGNPEGTFSGSITSGIVSALNRTIKVSINASSSENSRFPYLGDNSSQIAVLKVIQTDAAVSPGNSGGGLFNANGDLIGIVNAKSSNANSEGLGFAIYGNNALKIAKSLIKTGTYSE</sequence>
<dbReference type="STRING" id="999415.HMPREF9943_01492"/>
<dbReference type="PANTHER" id="PTHR43343">
    <property type="entry name" value="PEPTIDASE S12"/>
    <property type="match status" value="1"/>
</dbReference>
<dbReference type="GO" id="GO:0006508">
    <property type="term" value="P:proteolysis"/>
    <property type="evidence" value="ECO:0007669"/>
    <property type="project" value="UniProtKB-KW"/>
</dbReference>
<comment type="similarity">
    <text evidence="1">Belongs to the peptidase S1C family.</text>
</comment>
<keyword evidence="3" id="KW-0378">Hydrolase</keyword>
<proteinExistence type="inferred from homology"/>
<evidence type="ECO:0000313" key="6">
    <source>
        <dbReference type="Proteomes" id="UP000011758"/>
    </source>
</evidence>
<dbReference type="GO" id="GO:0004252">
    <property type="term" value="F:serine-type endopeptidase activity"/>
    <property type="evidence" value="ECO:0007669"/>
    <property type="project" value="InterPro"/>
</dbReference>
<evidence type="ECO:0000256" key="3">
    <source>
        <dbReference type="ARBA" id="ARBA00022801"/>
    </source>
</evidence>
<dbReference type="Gene3D" id="2.40.10.10">
    <property type="entry name" value="Trypsin-like serine proteases"/>
    <property type="match status" value="2"/>
</dbReference>
<dbReference type="Proteomes" id="UP000011758">
    <property type="component" value="Unassembled WGS sequence"/>
</dbReference>
<dbReference type="InterPro" id="IPR001940">
    <property type="entry name" value="Peptidase_S1C"/>
</dbReference>
<feature type="transmembrane region" description="Helical" evidence="4">
    <location>
        <begin position="21"/>
        <end position="42"/>
    </location>
</feature>
<dbReference type="BioCyc" id="ECAT999415-HMP:GTTI-1536-MONOMER"/>
<dbReference type="AlphaFoldDB" id="M2PKK0"/>
<dbReference type="PANTHER" id="PTHR43343:SF3">
    <property type="entry name" value="PROTEASE DO-LIKE 8, CHLOROPLASTIC"/>
    <property type="match status" value="1"/>
</dbReference>
<dbReference type="EMBL" id="AGEJ01000024">
    <property type="protein sequence ID" value="EMD16089.1"/>
    <property type="molecule type" value="Genomic_DNA"/>
</dbReference>
<dbReference type="OrthoDB" id="9758917at2"/>
<dbReference type="eggNOG" id="COG0265">
    <property type="taxonomic scope" value="Bacteria"/>
</dbReference>
<evidence type="ECO:0000256" key="2">
    <source>
        <dbReference type="ARBA" id="ARBA00022670"/>
    </source>
</evidence>
<keyword evidence="6" id="KW-1185">Reference proteome</keyword>
<evidence type="ECO:0000313" key="5">
    <source>
        <dbReference type="EMBL" id="EMD16089.1"/>
    </source>
</evidence>
<dbReference type="RefSeq" id="WP_004803646.1">
    <property type="nucleotide sequence ID" value="NZ_KB446649.1"/>
</dbReference>
<evidence type="ECO:0000256" key="1">
    <source>
        <dbReference type="ARBA" id="ARBA00010541"/>
    </source>
</evidence>
<dbReference type="SUPFAM" id="SSF50494">
    <property type="entry name" value="Trypsin-like serine proteases"/>
    <property type="match status" value="1"/>
</dbReference>
<name>M2PKK0_9FIRM</name>
<dbReference type="PRINTS" id="PR00834">
    <property type="entry name" value="PROTEASES2C"/>
</dbReference>
<protein>
    <submittedName>
        <fullName evidence="5">Uncharacterized protein</fullName>
    </submittedName>
</protein>
<organism evidence="5 6">
    <name type="scientific">Eggerthia catenaformis OT 569 = DSM 20559</name>
    <dbReference type="NCBI Taxonomy" id="999415"/>
    <lineage>
        <taxon>Bacteria</taxon>
        <taxon>Bacillati</taxon>
        <taxon>Bacillota</taxon>
        <taxon>Erysipelotrichia</taxon>
        <taxon>Erysipelotrichales</taxon>
        <taxon>Coprobacillaceae</taxon>
        <taxon>Eggerthia</taxon>
    </lineage>
</organism>
<keyword evidence="2" id="KW-0645">Protease</keyword>
<comment type="caution">
    <text evidence="5">The sequence shown here is derived from an EMBL/GenBank/DDBJ whole genome shotgun (WGS) entry which is preliminary data.</text>
</comment>
<keyword evidence="4" id="KW-0812">Transmembrane</keyword>
<dbReference type="InterPro" id="IPR043504">
    <property type="entry name" value="Peptidase_S1_PA_chymotrypsin"/>
</dbReference>
<keyword evidence="4" id="KW-0472">Membrane</keyword>
<reference evidence="5 6" key="1">
    <citation type="submission" date="2013-02" db="EMBL/GenBank/DDBJ databases">
        <title>The Genome Sequence of Lactobacillus catenaformis F0143.</title>
        <authorList>
            <consortium name="The Broad Institute Genome Sequencing Platform"/>
            <person name="Earl A."/>
            <person name="Ward D."/>
            <person name="Feldgarden M."/>
            <person name="Gevers D."/>
            <person name="Izard J."/>
            <person name="Blanton J.M."/>
            <person name="Mathney J."/>
            <person name="Dewhirst F.E."/>
            <person name="Young S.K."/>
            <person name="Zeng Q."/>
            <person name="Gargeya S."/>
            <person name="Fitzgerald M."/>
            <person name="Haas B."/>
            <person name="Abouelleil A."/>
            <person name="Alvarado L."/>
            <person name="Arachchi H.M."/>
            <person name="Berlin A."/>
            <person name="Chapman S.B."/>
            <person name="Gearin G."/>
            <person name="Goldberg J."/>
            <person name="Griggs A."/>
            <person name="Gujja S."/>
            <person name="Hansen M."/>
            <person name="Heiman D."/>
            <person name="Howarth C."/>
            <person name="Larimer J."/>
            <person name="Lui A."/>
            <person name="MacDonald P.J.P."/>
            <person name="McCowen C."/>
            <person name="Montmayeur A."/>
            <person name="Murphy C."/>
            <person name="Neiman D."/>
            <person name="Pearson M."/>
            <person name="Priest M."/>
            <person name="Roberts A."/>
            <person name="Saif S."/>
            <person name="Shea T."/>
            <person name="Sisk P."/>
            <person name="Stolte C."/>
            <person name="Sykes S."/>
            <person name="Wortman J."/>
            <person name="Nusbaum C."/>
            <person name="Birren B."/>
        </authorList>
    </citation>
    <scope>NUCLEOTIDE SEQUENCE [LARGE SCALE GENOMIC DNA]</scope>
    <source>
        <strain evidence="5 6">OT 569</strain>
    </source>
</reference>